<sequence>MQAPHLLELYLLESNGAIFHQPFNILAQPMIKIHARLYFLTFLLRQNPFTENEFPVFMYYCLCKLEFPTLPIQEQLRIKNIQFQCEQQFTPKIVVGDRLLELSVLAQNFFNVFKAYL</sequence>
<organism evidence="1 2">
    <name type="scientific">Panagrolaimus davidi</name>
    <dbReference type="NCBI Taxonomy" id="227884"/>
    <lineage>
        <taxon>Eukaryota</taxon>
        <taxon>Metazoa</taxon>
        <taxon>Ecdysozoa</taxon>
        <taxon>Nematoda</taxon>
        <taxon>Chromadorea</taxon>
        <taxon>Rhabditida</taxon>
        <taxon>Tylenchina</taxon>
        <taxon>Panagrolaimomorpha</taxon>
        <taxon>Panagrolaimoidea</taxon>
        <taxon>Panagrolaimidae</taxon>
        <taxon>Panagrolaimus</taxon>
    </lineage>
</organism>
<proteinExistence type="predicted"/>
<dbReference type="WBParaSite" id="PDA_v2.g14741.t1">
    <property type="protein sequence ID" value="PDA_v2.g14741.t1"/>
    <property type="gene ID" value="PDA_v2.g14741"/>
</dbReference>
<evidence type="ECO:0000313" key="2">
    <source>
        <dbReference type="WBParaSite" id="PDA_v2.g14741.t1"/>
    </source>
</evidence>
<protein>
    <submittedName>
        <fullName evidence="2">Uncharacterized protein</fullName>
    </submittedName>
</protein>
<dbReference type="AlphaFoldDB" id="A0A914P9K3"/>
<keyword evidence="1" id="KW-1185">Reference proteome</keyword>
<evidence type="ECO:0000313" key="1">
    <source>
        <dbReference type="Proteomes" id="UP000887578"/>
    </source>
</evidence>
<dbReference type="Proteomes" id="UP000887578">
    <property type="component" value="Unplaced"/>
</dbReference>
<reference evidence="2" key="1">
    <citation type="submission" date="2022-11" db="UniProtKB">
        <authorList>
            <consortium name="WormBaseParasite"/>
        </authorList>
    </citation>
    <scope>IDENTIFICATION</scope>
</reference>
<accession>A0A914P9K3</accession>
<name>A0A914P9K3_9BILA</name>